<dbReference type="PANTHER" id="PTHR12172">
    <property type="entry name" value="CELL CYCLE CHECKPOINT PROTEIN RAD17"/>
    <property type="match status" value="1"/>
</dbReference>
<comment type="subcellular location">
    <subcellularLocation>
        <location evidence="1">Nucleus</location>
    </subcellularLocation>
</comment>
<sequence length="505" mass="56972">WVDKHAPQRTHEVCINPRKLKEIRSALQDMVSGALKCRLLVLAGSSGSSKSTVIKCLASELLASKVPSLHSLLEYSHSFVDDIPLPMHFADFLDSCRYRVGPNLSVVLVEELPNIFHEETLFQFRMAIRDWIFTDSSVTLPPLVLCLTELDSISDETLVRLYNIENTLTVDTLLGRSLLASAGYQNLIKRIKVPPLAKTFISKVITKIYAAEGLTRAQTRHREFLAPLSETGDIRCLINNLEFWAKSATKTLGAFSFKENQLTLFHAVGKILYATSDVSSKKYGVSLDYHSISSVVDAYQNLDLLHFGLLENYHICSGLDWDIRIAASITEGLSVCDALALAPESREYGLLSTRIELRKIPHSSSRALTMRFPRHFQLLKERNKVSADVYSYRRYLQMLRVLAQDVNLIDGCLVPQILNSYRYKMAHDITKSWYGRIGGSFKKLFADSSLVVMEHEDEKEARQDEQFSKDIREAAGKADAKLGVGEEDELSEEIEDSLEDDNLED</sequence>
<reference evidence="11" key="1">
    <citation type="journal article" date="2018" name="Nat. Microbiol.">
        <title>Leveraging single-cell genomics to expand the fungal tree of life.</title>
        <authorList>
            <person name="Ahrendt S.R."/>
            <person name="Quandt C.A."/>
            <person name="Ciobanu D."/>
            <person name="Clum A."/>
            <person name="Salamov A."/>
            <person name="Andreopoulos B."/>
            <person name="Cheng J.F."/>
            <person name="Woyke T."/>
            <person name="Pelin A."/>
            <person name="Henrissat B."/>
            <person name="Reynolds N.K."/>
            <person name="Benny G.L."/>
            <person name="Smith M.E."/>
            <person name="James T.Y."/>
            <person name="Grigoriev I.V."/>
        </authorList>
    </citation>
    <scope>NUCLEOTIDE SEQUENCE [LARGE SCALE GENOMIC DNA]</scope>
    <source>
        <strain evidence="11">Baker2002</strain>
    </source>
</reference>
<protein>
    <recommendedName>
        <fullName evidence="9">Checkpoint protein RAD24-like helical bundle domain-containing protein</fullName>
    </recommendedName>
</protein>
<dbReference type="Proteomes" id="UP000268321">
    <property type="component" value="Unassembled WGS sequence"/>
</dbReference>
<dbReference type="SUPFAM" id="SSF52540">
    <property type="entry name" value="P-loop containing nucleoside triphosphate hydrolases"/>
    <property type="match status" value="1"/>
</dbReference>
<accession>A0A4P9ZIL7</accession>
<dbReference type="GO" id="GO:0000077">
    <property type="term" value="P:DNA damage checkpoint signaling"/>
    <property type="evidence" value="ECO:0007669"/>
    <property type="project" value="TreeGrafter"/>
</dbReference>
<dbReference type="EMBL" id="ML004436">
    <property type="protein sequence ID" value="RKP31890.1"/>
    <property type="molecule type" value="Genomic_DNA"/>
</dbReference>
<dbReference type="GO" id="GO:0006281">
    <property type="term" value="P:DNA repair"/>
    <property type="evidence" value="ECO:0007669"/>
    <property type="project" value="InterPro"/>
</dbReference>
<evidence type="ECO:0000256" key="2">
    <source>
        <dbReference type="ARBA" id="ARBA00006168"/>
    </source>
</evidence>
<dbReference type="GO" id="GO:0033314">
    <property type="term" value="P:mitotic DNA replication checkpoint signaling"/>
    <property type="evidence" value="ECO:0007669"/>
    <property type="project" value="TreeGrafter"/>
</dbReference>
<dbReference type="InterPro" id="IPR027417">
    <property type="entry name" value="P-loop_NTPase"/>
</dbReference>
<evidence type="ECO:0000256" key="6">
    <source>
        <dbReference type="ARBA" id="ARBA00023242"/>
    </source>
</evidence>
<keyword evidence="3" id="KW-0547">Nucleotide-binding</keyword>
<proteinExistence type="inferred from homology"/>
<keyword evidence="4" id="KW-0227">DNA damage</keyword>
<keyword evidence="11" id="KW-1185">Reference proteome</keyword>
<feature type="compositionally biased region" description="Acidic residues" evidence="8">
    <location>
        <begin position="485"/>
        <end position="505"/>
    </location>
</feature>
<dbReference type="Pfam" id="PF25812">
    <property type="entry name" value="RAD24_helical"/>
    <property type="match status" value="1"/>
</dbReference>
<comment type="similarity">
    <text evidence="2">Belongs to the rad17/RAD24 family.</text>
</comment>
<evidence type="ECO:0000256" key="7">
    <source>
        <dbReference type="ARBA" id="ARBA00023306"/>
    </source>
</evidence>
<keyword evidence="6" id="KW-0539">Nucleus</keyword>
<dbReference type="PANTHER" id="PTHR12172:SF0">
    <property type="entry name" value="CELL CYCLE CHECKPOINT PROTEIN RAD17"/>
    <property type="match status" value="1"/>
</dbReference>
<keyword evidence="5" id="KW-0067">ATP-binding</keyword>
<evidence type="ECO:0000259" key="9">
    <source>
        <dbReference type="Pfam" id="PF25812"/>
    </source>
</evidence>
<organism evidence="10 11">
    <name type="scientific">Metschnikowia bicuspidata</name>
    <dbReference type="NCBI Taxonomy" id="27322"/>
    <lineage>
        <taxon>Eukaryota</taxon>
        <taxon>Fungi</taxon>
        <taxon>Dikarya</taxon>
        <taxon>Ascomycota</taxon>
        <taxon>Saccharomycotina</taxon>
        <taxon>Pichiomycetes</taxon>
        <taxon>Metschnikowiaceae</taxon>
        <taxon>Metschnikowia</taxon>
    </lineage>
</organism>
<evidence type="ECO:0000256" key="8">
    <source>
        <dbReference type="SAM" id="MobiDB-lite"/>
    </source>
</evidence>
<dbReference type="OrthoDB" id="10265971at2759"/>
<evidence type="ECO:0000256" key="1">
    <source>
        <dbReference type="ARBA" id="ARBA00004123"/>
    </source>
</evidence>
<feature type="non-terminal residue" evidence="10">
    <location>
        <position position="505"/>
    </location>
</feature>
<dbReference type="InterPro" id="IPR004582">
    <property type="entry name" value="Checkpoint_prot_Rad17_Rad24"/>
</dbReference>
<feature type="domain" description="Checkpoint protein RAD24-like helical bundle" evidence="9">
    <location>
        <begin position="259"/>
        <end position="381"/>
    </location>
</feature>
<keyword evidence="7" id="KW-0131">Cell cycle</keyword>
<feature type="region of interest" description="Disordered" evidence="8">
    <location>
        <begin position="477"/>
        <end position="505"/>
    </location>
</feature>
<dbReference type="GO" id="GO:0005524">
    <property type="term" value="F:ATP binding"/>
    <property type="evidence" value="ECO:0007669"/>
    <property type="project" value="UniProtKB-KW"/>
</dbReference>
<dbReference type="GO" id="GO:0005634">
    <property type="term" value="C:nucleus"/>
    <property type="evidence" value="ECO:0007669"/>
    <property type="project" value="UniProtKB-SubCell"/>
</dbReference>
<evidence type="ECO:0000313" key="11">
    <source>
        <dbReference type="Proteomes" id="UP000268321"/>
    </source>
</evidence>
<dbReference type="Gene3D" id="3.40.50.300">
    <property type="entry name" value="P-loop containing nucleotide triphosphate hydrolases"/>
    <property type="match status" value="1"/>
</dbReference>
<dbReference type="GO" id="GO:0003682">
    <property type="term" value="F:chromatin binding"/>
    <property type="evidence" value="ECO:0007669"/>
    <property type="project" value="TreeGrafter"/>
</dbReference>
<evidence type="ECO:0000256" key="3">
    <source>
        <dbReference type="ARBA" id="ARBA00022741"/>
    </source>
</evidence>
<dbReference type="AlphaFoldDB" id="A0A4P9ZIL7"/>
<dbReference type="GO" id="GO:0003689">
    <property type="term" value="F:DNA clamp loader activity"/>
    <property type="evidence" value="ECO:0007669"/>
    <property type="project" value="TreeGrafter"/>
</dbReference>
<evidence type="ECO:0000256" key="4">
    <source>
        <dbReference type="ARBA" id="ARBA00022763"/>
    </source>
</evidence>
<dbReference type="InterPro" id="IPR057927">
    <property type="entry name" value="RAD24-like_helical"/>
</dbReference>
<feature type="non-terminal residue" evidence="10">
    <location>
        <position position="1"/>
    </location>
</feature>
<dbReference type="Pfam" id="PF03215">
    <property type="entry name" value="Rad17"/>
    <property type="match status" value="1"/>
</dbReference>
<gene>
    <name evidence="10" type="ORF">METBISCDRAFT_1938</name>
</gene>
<name>A0A4P9ZIL7_9ASCO</name>
<evidence type="ECO:0000256" key="5">
    <source>
        <dbReference type="ARBA" id="ARBA00022840"/>
    </source>
</evidence>
<evidence type="ECO:0000313" key="10">
    <source>
        <dbReference type="EMBL" id="RKP31890.1"/>
    </source>
</evidence>